<reference evidence="6 7" key="1">
    <citation type="submission" date="2018-08" db="EMBL/GenBank/DDBJ databases">
        <title>Genomic investigation of the strawberry pathogen Phytophthora fragariae indicates pathogenicity is determined by transcriptional variation in three key races.</title>
        <authorList>
            <person name="Adams T.M."/>
            <person name="Armitage A.D."/>
            <person name="Sobczyk M.K."/>
            <person name="Bates H.J."/>
            <person name="Dunwell J.M."/>
            <person name="Nellist C.F."/>
            <person name="Harrison R.J."/>
        </authorList>
    </citation>
    <scope>NUCLEOTIDE SEQUENCE [LARGE SCALE GENOMIC DNA]</scope>
    <source>
        <strain evidence="6 7">SCRP333</strain>
    </source>
</reference>
<dbReference type="Proteomes" id="UP000434957">
    <property type="component" value="Unassembled WGS sequence"/>
</dbReference>
<comment type="similarity">
    <text evidence="2 5">Belongs to the RxLR effector family.</text>
</comment>
<dbReference type="AlphaFoldDB" id="A0A6A4CDK4"/>
<keyword evidence="7" id="KW-1185">Reference proteome</keyword>
<keyword evidence="4 5" id="KW-0732">Signal</keyword>
<sequence length="120" mass="12365">MRLQFAVLLAVATFLASVTAAVDSKAAVAPAVDSKAAVAPAVVRNGVPATRLLRTGITTEEDDEERGIPLPGLESLTRSNSQKQLDELVESGLGSINSFAALKLDNAGKPFSVAPNSMCG</sequence>
<keyword evidence="3 5" id="KW-0964">Secreted</keyword>
<evidence type="ECO:0000256" key="5">
    <source>
        <dbReference type="RuleBase" id="RU367124"/>
    </source>
</evidence>
<evidence type="ECO:0000256" key="2">
    <source>
        <dbReference type="ARBA" id="ARBA00010400"/>
    </source>
</evidence>
<evidence type="ECO:0000313" key="7">
    <source>
        <dbReference type="Proteomes" id="UP000434957"/>
    </source>
</evidence>
<feature type="signal peptide" evidence="5">
    <location>
        <begin position="1"/>
        <end position="20"/>
    </location>
</feature>
<comment type="domain">
    <text evidence="5">The RxLR-dEER motif acts to carry the protein into the host cell cytoplasm through binding to cell surface phosphatidylinositol-3-phosphate.</text>
</comment>
<dbReference type="InterPro" id="IPR031825">
    <property type="entry name" value="RXLR"/>
</dbReference>
<feature type="chain" id="PRO_5045002682" description="RxLR effector protein" evidence="5">
    <location>
        <begin position="21"/>
        <end position="120"/>
    </location>
</feature>
<evidence type="ECO:0000256" key="3">
    <source>
        <dbReference type="ARBA" id="ARBA00022525"/>
    </source>
</evidence>
<protein>
    <recommendedName>
        <fullName evidence="5">RxLR effector protein</fullName>
    </recommendedName>
</protein>
<evidence type="ECO:0000256" key="4">
    <source>
        <dbReference type="ARBA" id="ARBA00022729"/>
    </source>
</evidence>
<accession>A0A6A4CDK4</accession>
<proteinExistence type="inferred from homology"/>
<dbReference type="Pfam" id="PF16810">
    <property type="entry name" value="RXLR"/>
    <property type="match status" value="1"/>
</dbReference>
<evidence type="ECO:0000313" key="6">
    <source>
        <dbReference type="EMBL" id="KAE9287389.1"/>
    </source>
</evidence>
<evidence type="ECO:0000256" key="1">
    <source>
        <dbReference type="ARBA" id="ARBA00004613"/>
    </source>
</evidence>
<gene>
    <name evidence="6" type="ORF">PR003_g26066</name>
</gene>
<dbReference type="EMBL" id="QXFT01003281">
    <property type="protein sequence ID" value="KAE9287389.1"/>
    <property type="molecule type" value="Genomic_DNA"/>
</dbReference>
<name>A0A6A4CDK4_9STRA</name>
<comment type="function">
    <text evidence="5">Effector that suppresses plant defense responses during pathogen infection.</text>
</comment>
<comment type="caution">
    <text evidence="6">The sequence shown here is derived from an EMBL/GenBank/DDBJ whole genome shotgun (WGS) entry which is preliminary data.</text>
</comment>
<comment type="subcellular location">
    <subcellularLocation>
        <location evidence="1 5">Secreted</location>
    </subcellularLocation>
</comment>
<organism evidence="6 7">
    <name type="scientific">Phytophthora rubi</name>
    <dbReference type="NCBI Taxonomy" id="129364"/>
    <lineage>
        <taxon>Eukaryota</taxon>
        <taxon>Sar</taxon>
        <taxon>Stramenopiles</taxon>
        <taxon>Oomycota</taxon>
        <taxon>Peronosporomycetes</taxon>
        <taxon>Peronosporales</taxon>
        <taxon>Peronosporaceae</taxon>
        <taxon>Phytophthora</taxon>
    </lineage>
</organism>